<evidence type="ECO:0000256" key="4">
    <source>
        <dbReference type="ARBA" id="ARBA00023172"/>
    </source>
</evidence>
<feature type="domain" description="Tn3 transposase DDE" evidence="5">
    <location>
        <begin position="575"/>
        <end position="960"/>
    </location>
</feature>
<evidence type="ECO:0000259" key="5">
    <source>
        <dbReference type="Pfam" id="PF01526"/>
    </source>
</evidence>
<evidence type="ECO:0000313" key="7">
    <source>
        <dbReference type="EMBL" id="PCE39933.1"/>
    </source>
</evidence>
<dbReference type="RefSeq" id="WP_021224430.1">
    <property type="nucleotide sequence ID" value="NZ_CP023451.1"/>
</dbReference>
<keyword evidence="2" id="KW-0815">Transposition</keyword>
<dbReference type="InterPro" id="IPR002513">
    <property type="entry name" value="Tn3_Tnp_DDE_dom"/>
</dbReference>
<dbReference type="Proteomes" id="UP000218934">
    <property type="component" value="Unassembled WGS sequence"/>
</dbReference>
<evidence type="ECO:0000256" key="1">
    <source>
        <dbReference type="ARBA" id="ARBA00009402"/>
    </source>
</evidence>
<keyword evidence="8" id="KW-1185">Reference proteome</keyword>
<keyword evidence="3" id="KW-0238">DNA-binding</keyword>
<dbReference type="OrthoDB" id="7281829at2"/>
<dbReference type="NCBIfam" id="NF033527">
    <property type="entry name" value="transpos_Tn3"/>
    <property type="match status" value="1"/>
</dbReference>
<comment type="caution">
    <text evidence="7">The sequence shown here is derived from an EMBL/GenBank/DDBJ whole genome shotgun (WGS) entry which is preliminary data.</text>
</comment>
<reference evidence="7 8" key="1">
    <citation type="submission" date="2017-09" db="EMBL/GenBank/DDBJ databases">
        <title>The Catabolism of 3,6-Dichlorosalicylic acid is Initiated by the Cytochrome P450 Monooxygenase DsmABC in Rhizorhabdus dicambivorans Ndbn-20.</title>
        <authorList>
            <person name="Na L."/>
        </authorList>
    </citation>
    <scope>NUCLEOTIDE SEQUENCE [LARGE SCALE GENOMIC DNA]</scope>
    <source>
        <strain evidence="7 8">Ndbn-20m</strain>
    </source>
</reference>
<gene>
    <name evidence="7" type="ORF">COO09_23025</name>
</gene>
<feature type="domain" description="DUF4158" evidence="6">
    <location>
        <begin position="6"/>
        <end position="166"/>
    </location>
</feature>
<accession>A0A2A4FNF1</accession>
<proteinExistence type="inferred from homology"/>
<name>A0A2A4FNF1_9SPHN</name>
<organism evidence="7 8">
    <name type="scientific">Rhizorhabdus dicambivorans</name>
    <dbReference type="NCBI Taxonomy" id="1850238"/>
    <lineage>
        <taxon>Bacteria</taxon>
        <taxon>Pseudomonadati</taxon>
        <taxon>Pseudomonadota</taxon>
        <taxon>Alphaproteobacteria</taxon>
        <taxon>Sphingomonadales</taxon>
        <taxon>Sphingomonadaceae</taxon>
        <taxon>Rhizorhabdus</taxon>
    </lineage>
</organism>
<dbReference type="Pfam" id="PF01526">
    <property type="entry name" value="DDE_Tnp_Tn3"/>
    <property type="match status" value="1"/>
</dbReference>
<dbReference type="InterPro" id="IPR025296">
    <property type="entry name" value="DUF4158"/>
</dbReference>
<dbReference type="AlphaFoldDB" id="A0A2A4FNF1"/>
<dbReference type="EMBL" id="NWUF01000040">
    <property type="protein sequence ID" value="PCE39933.1"/>
    <property type="molecule type" value="Genomic_DNA"/>
</dbReference>
<dbReference type="GO" id="GO:0004803">
    <property type="term" value="F:transposase activity"/>
    <property type="evidence" value="ECO:0007669"/>
    <property type="project" value="InterPro"/>
</dbReference>
<dbReference type="GO" id="GO:0006313">
    <property type="term" value="P:DNA transposition"/>
    <property type="evidence" value="ECO:0007669"/>
    <property type="project" value="InterPro"/>
</dbReference>
<sequence>MARRDLLTGDERRALFGVPLDRASLAKFYTVMPEHRSLIEARRGDANRLGFALHLALLQYPGFGLRHDEVVPDFLAHYIADQLGLRSSTLAGYAHRAQTRLEHAWEAMGSLGLRGFEPGDVGRALDVATEAARGTERGMAIATAIIDDLRAGRIVLPAPARIERIGIAGRARARKLAADIVVAALTPGQVGALDALLVADQKSGVTPLAWLRDTGDSPSARNLAGILARLSYVRGIGIDARVAESIHERRFRQLVREGAVAPAFLLSDYSLRRRRATLAAAMIDLEARLADAAIEMFAKQTGLLFAKARASQKRRYEATTKDVGRLMRMFGSTIGTLRVAREDGLDPWSALETGVGWDRLMGVADEVSAIADLARDEPLVRASDKYMTLRRYAPAFLDAFRFKATGSRDGVLAAVKLVRELNATGKREVPIDAPMPFPKSWKAAITEGGSIDRRRYETATVAMVRERLGSGDLWVEGTRDHLRFDAYLLPRSEAAAIAGNLPFDTDVDRYLDGRAKLLDWRLRRFGNALKRGTLDGVELRGNELRVTPVAATTPAAADQLDALVDRIMPKVRITELLAEVARRTGFVSAFPELRSGRTHPNPEALLAAILADATNLGIERMANASQGISYAQLAWTHSWYLSDENYAGALRHLIDAQAALPLTRLWGDGTTSSSDGQFFRSGRRGSAGSVNLHYGSEPGQKIYTHVADTYAPFHARLISATAAEAPYVLNGLVAHGTGIEPATHYADTGGSSDHVFSLAHLLGFRFVPRLRDLADRKLGTFEGQSRYPSLAPLIGRPINTSVIRESWDELVRLAASIKAHAVLPSVMLKKLAAHRRQNRLDFALQEVGRIERALFTIDWLESKQLRQQCQAGLNKGEARHFLAQAVFAHKQGRLRDRTFEDQALKASGLNFVTAAIIYWNTLYMGRAVDHLRRSGEPAPNELLAHVAPLGWRHISLTGDYLWQNTGHGVDNDGFRPLNLGVEPIDQVA</sequence>
<evidence type="ECO:0000256" key="3">
    <source>
        <dbReference type="ARBA" id="ARBA00023125"/>
    </source>
</evidence>
<comment type="similarity">
    <text evidence="1">Belongs to the transposase 7 family.</text>
</comment>
<protein>
    <submittedName>
        <fullName evidence="7">Tn3 family transposase</fullName>
    </submittedName>
</protein>
<dbReference type="Pfam" id="PF13700">
    <property type="entry name" value="DUF4158"/>
    <property type="match status" value="1"/>
</dbReference>
<dbReference type="InterPro" id="IPR047653">
    <property type="entry name" value="Tn3-like_transpos"/>
</dbReference>
<evidence type="ECO:0000259" key="6">
    <source>
        <dbReference type="Pfam" id="PF13700"/>
    </source>
</evidence>
<dbReference type="GO" id="GO:0003677">
    <property type="term" value="F:DNA binding"/>
    <property type="evidence" value="ECO:0007669"/>
    <property type="project" value="UniProtKB-KW"/>
</dbReference>
<dbReference type="KEGG" id="rdi:CMV14_24635"/>
<keyword evidence="4" id="KW-0233">DNA recombination</keyword>
<evidence type="ECO:0000256" key="2">
    <source>
        <dbReference type="ARBA" id="ARBA00022578"/>
    </source>
</evidence>
<evidence type="ECO:0000313" key="8">
    <source>
        <dbReference type="Proteomes" id="UP000218934"/>
    </source>
</evidence>